<reference evidence="1" key="1">
    <citation type="journal article" date="2020" name="J. ISSAAS">
        <title>Lactobacilli and other gastrointestinal microbiota of Peromyscus leucopus, reservoir host for agents of Lyme disease and other zoonoses in North America.</title>
        <authorList>
            <person name="Milovic A."/>
            <person name="Bassam K."/>
            <person name="Shao H."/>
            <person name="Chatzistamou I."/>
            <person name="Tufts D.M."/>
            <person name="Diuk-Wasser M."/>
            <person name="Barbour A.G."/>
        </authorList>
    </citation>
    <scope>NUCLEOTIDE SEQUENCE</scope>
    <source>
        <strain evidence="1">LL4</strain>
    </source>
</reference>
<accession>A0A650EJZ0</accession>
<sequence>MLRTFHKGILAYLAFIFLIGCGYKADPFYKQIDSKIQSPKQSSEGKKVLFYGIDTYPTYSDEDLGEVQ</sequence>
<dbReference type="PROSITE" id="PS51257">
    <property type="entry name" value="PROKAR_LIPOPROTEIN"/>
    <property type="match status" value="1"/>
</dbReference>
<dbReference type="EMBL" id="MN577567">
    <property type="protein sequence ID" value="QGT49896.1"/>
    <property type="molecule type" value="Genomic_DNA"/>
</dbReference>
<organism evidence="1">
    <name type="scientific">uncultured Helicobacter sp</name>
    <dbReference type="NCBI Taxonomy" id="175537"/>
    <lineage>
        <taxon>Bacteria</taxon>
        <taxon>Pseudomonadati</taxon>
        <taxon>Campylobacterota</taxon>
        <taxon>Epsilonproteobacteria</taxon>
        <taxon>Campylobacterales</taxon>
        <taxon>Helicobacteraceae</taxon>
        <taxon>Helicobacter</taxon>
        <taxon>environmental samples</taxon>
    </lineage>
</organism>
<proteinExistence type="predicted"/>
<evidence type="ECO:0000313" key="1">
    <source>
        <dbReference type="EMBL" id="QGT49896.1"/>
    </source>
</evidence>
<name>A0A650EJZ0_9HELI</name>
<evidence type="ECO:0008006" key="2">
    <source>
        <dbReference type="Google" id="ProtNLM"/>
    </source>
</evidence>
<dbReference type="AlphaFoldDB" id="A0A650EJZ0"/>
<protein>
    <recommendedName>
        <fullName evidence="2">Lipoprotein</fullName>
    </recommendedName>
</protein>
<gene>
    <name evidence="1" type="ORF">Helico4rc_0150</name>
</gene>